<dbReference type="PANTHER" id="PTHR32097:SF17">
    <property type="entry name" value="CAMP-BINDING PROTEIN 1-RELATED"/>
    <property type="match status" value="1"/>
</dbReference>
<comment type="caution">
    <text evidence="2">The sequence shown here is derived from an EMBL/GenBank/DDBJ whole genome shotgun (WGS) entry which is preliminary data.</text>
</comment>
<proteinExistence type="predicted"/>
<evidence type="ECO:0000259" key="1">
    <source>
        <dbReference type="Pfam" id="PF02342"/>
    </source>
</evidence>
<feature type="domain" description="TerD" evidence="1">
    <location>
        <begin position="2"/>
        <end position="160"/>
    </location>
</feature>
<name>A0ABQ2RVN0_9DEIO</name>
<reference evidence="3" key="1">
    <citation type="journal article" date="2019" name="Int. J. Syst. Evol. Microbiol.">
        <title>The Global Catalogue of Microorganisms (GCM) 10K type strain sequencing project: providing services to taxonomists for standard genome sequencing and annotation.</title>
        <authorList>
            <consortium name="The Broad Institute Genomics Platform"/>
            <consortium name="The Broad Institute Genome Sequencing Center for Infectious Disease"/>
            <person name="Wu L."/>
            <person name="Ma J."/>
        </authorList>
    </citation>
    <scope>NUCLEOTIDE SEQUENCE [LARGE SCALE GENOMIC DNA]</scope>
    <source>
        <strain evidence="3">JCM 31404</strain>
    </source>
</reference>
<dbReference type="Pfam" id="PF02342">
    <property type="entry name" value="TerD"/>
    <property type="match status" value="1"/>
</dbReference>
<dbReference type="InterPro" id="IPR003325">
    <property type="entry name" value="TerD"/>
</dbReference>
<dbReference type="Gene3D" id="2.60.60.30">
    <property type="entry name" value="sav2460 like domains"/>
    <property type="match status" value="1"/>
</dbReference>
<organism evidence="2 3">
    <name type="scientific">Deinococcus seoulensis</name>
    <dbReference type="NCBI Taxonomy" id="1837379"/>
    <lineage>
        <taxon>Bacteria</taxon>
        <taxon>Thermotogati</taxon>
        <taxon>Deinococcota</taxon>
        <taxon>Deinococci</taxon>
        <taxon>Deinococcales</taxon>
        <taxon>Deinococcaceae</taxon>
        <taxon>Deinococcus</taxon>
    </lineage>
</organism>
<protein>
    <submittedName>
        <fullName evidence="2">Tellurium resistance protein TerD</fullName>
    </submittedName>
</protein>
<dbReference type="EMBL" id="BMQM01000036">
    <property type="protein sequence ID" value="GGR71373.1"/>
    <property type="molecule type" value="Genomic_DNA"/>
</dbReference>
<dbReference type="CDD" id="cd06974">
    <property type="entry name" value="TerD_like"/>
    <property type="match status" value="1"/>
</dbReference>
<keyword evidence="3" id="KW-1185">Reference proteome</keyword>
<gene>
    <name evidence="2" type="ORF">GCM10008959_36260</name>
</gene>
<sequence length="165" mass="17949">MGLGWKFPDDREPFDLDASALLVQANGQVRGDGDFIFYNHPADAAGSVRYGGDSLDGAGEGDDEVITIDLERVPAEIAKVIVCVTIHEAAGHHFGHVGDAYIRLQNLDDGEEIVRFDLDQNFTGMTAMLFGEVYRHNGTWKFRALGMGFEGGLRTLISSFGVAVQ</sequence>
<evidence type="ECO:0000313" key="3">
    <source>
        <dbReference type="Proteomes" id="UP000634308"/>
    </source>
</evidence>
<dbReference type="Proteomes" id="UP000634308">
    <property type="component" value="Unassembled WGS sequence"/>
</dbReference>
<dbReference type="PANTHER" id="PTHR32097">
    <property type="entry name" value="CAMP-BINDING PROTEIN 1-RELATED"/>
    <property type="match status" value="1"/>
</dbReference>
<evidence type="ECO:0000313" key="2">
    <source>
        <dbReference type="EMBL" id="GGR71373.1"/>
    </source>
</evidence>
<accession>A0ABQ2RVN0</accession>
<dbReference type="InterPro" id="IPR051324">
    <property type="entry name" value="Stress/Tellurium_Resist"/>
</dbReference>